<dbReference type="EMBL" id="CATOUU010000181">
    <property type="protein sequence ID" value="CAI9919609.1"/>
    <property type="molecule type" value="Genomic_DNA"/>
</dbReference>
<evidence type="ECO:0000313" key="10">
    <source>
        <dbReference type="Proteomes" id="UP001642409"/>
    </source>
</evidence>
<dbReference type="InterPro" id="IPR002472">
    <property type="entry name" value="Palm_thioest"/>
</dbReference>
<keyword evidence="4" id="KW-0378">Hydrolase</keyword>
<dbReference type="PANTHER" id="PTHR11247">
    <property type="entry name" value="PALMITOYL-PROTEIN THIOESTERASE/DOLICHYLDIPHOSPHATASE 1"/>
    <property type="match status" value="1"/>
</dbReference>
<evidence type="ECO:0000313" key="9">
    <source>
        <dbReference type="EMBL" id="CAL6075705.1"/>
    </source>
</evidence>
<proteinExistence type="predicted"/>
<comment type="caution">
    <text evidence="8">The sequence shown here is derived from an EMBL/GenBank/DDBJ whole genome shotgun (WGS) entry which is preliminary data.</text>
</comment>
<dbReference type="EC" id="3.1.2.22" evidence="1"/>
<evidence type="ECO:0000256" key="5">
    <source>
        <dbReference type="ARBA" id="ARBA00023157"/>
    </source>
</evidence>
<dbReference type="Proteomes" id="UP001642409">
    <property type="component" value="Unassembled WGS sequence"/>
</dbReference>
<evidence type="ECO:0000256" key="1">
    <source>
        <dbReference type="ARBA" id="ARBA00012423"/>
    </source>
</evidence>
<evidence type="ECO:0000313" key="8">
    <source>
        <dbReference type="EMBL" id="CAI9919609.1"/>
    </source>
</evidence>
<reference evidence="9 10" key="2">
    <citation type="submission" date="2024-07" db="EMBL/GenBank/DDBJ databases">
        <authorList>
            <person name="Akdeniz Z."/>
        </authorList>
    </citation>
    <scope>NUCLEOTIDE SEQUENCE [LARGE SCALE GENOMIC DNA]</scope>
</reference>
<keyword evidence="5" id="KW-1015">Disulfide bond</keyword>
<accession>A0AA86NGZ2</accession>
<dbReference type="SUPFAM" id="SSF53474">
    <property type="entry name" value="alpha/beta-Hydrolases"/>
    <property type="match status" value="1"/>
</dbReference>
<reference evidence="8" key="1">
    <citation type="submission" date="2023-06" db="EMBL/GenBank/DDBJ databases">
        <authorList>
            <person name="Kurt Z."/>
        </authorList>
    </citation>
    <scope>NUCLEOTIDE SEQUENCE</scope>
</reference>
<keyword evidence="6" id="KW-0325">Glycoprotein</keyword>
<evidence type="ECO:0000256" key="6">
    <source>
        <dbReference type="ARBA" id="ARBA00023180"/>
    </source>
</evidence>
<sequence>MILLNLCIQKQVPIVLMHGVLEDGSAMNDVAKWLQQEVPDLHVRICDVGMGKEESIFTSLEYQLEQFVICVNNDPLLKDGFIGMGFSQGGLVIRGYLQRYNHIKFPMLRFIGLSSPLAGEFCGYDSLCLFALYPSDWLNELVHNVFLSDFMFEHFSISSYWRDPYHLQEYFQIGRYLLDLDNQKTFNPIYKKNFVSVDKMILFGSEHDGVIQPWQSSWFGMWKEGGDSDVELMEERDVYKQDLFGLKTLNEEGKIVLRKTNNNHLNNVHNQKFIVEELAPFVKMDV</sequence>
<organism evidence="8">
    <name type="scientific">Hexamita inflata</name>
    <dbReference type="NCBI Taxonomy" id="28002"/>
    <lineage>
        <taxon>Eukaryota</taxon>
        <taxon>Metamonada</taxon>
        <taxon>Diplomonadida</taxon>
        <taxon>Hexamitidae</taxon>
        <taxon>Hexamitinae</taxon>
        <taxon>Hexamita</taxon>
    </lineage>
</organism>
<evidence type="ECO:0000256" key="7">
    <source>
        <dbReference type="ARBA" id="ARBA00031934"/>
    </source>
</evidence>
<gene>
    <name evidence="9" type="ORF">HINF_LOCUS57337</name>
    <name evidence="8" type="ORF">HINF_LOCUS7254</name>
</gene>
<dbReference type="GO" id="GO:0008474">
    <property type="term" value="F:palmitoyl-(protein) hydrolase activity"/>
    <property type="evidence" value="ECO:0007669"/>
    <property type="project" value="UniProtKB-EC"/>
</dbReference>
<protein>
    <recommendedName>
        <fullName evidence="2">Palmitoyl-protein thioesterase 1</fullName>
        <ecNumber evidence="1">3.1.2.22</ecNumber>
    </recommendedName>
    <alternativeName>
        <fullName evidence="7">Palmitoyl-protein hydrolase 1</fullName>
    </alternativeName>
</protein>
<dbReference type="Pfam" id="PF02089">
    <property type="entry name" value="Palm_thioest"/>
    <property type="match status" value="1"/>
</dbReference>
<dbReference type="InterPro" id="IPR029058">
    <property type="entry name" value="AB_hydrolase_fold"/>
</dbReference>
<evidence type="ECO:0000256" key="4">
    <source>
        <dbReference type="ARBA" id="ARBA00022801"/>
    </source>
</evidence>
<evidence type="ECO:0000256" key="3">
    <source>
        <dbReference type="ARBA" id="ARBA00022729"/>
    </source>
</evidence>
<dbReference type="GO" id="GO:0005764">
    <property type="term" value="C:lysosome"/>
    <property type="evidence" value="ECO:0007669"/>
    <property type="project" value="TreeGrafter"/>
</dbReference>
<dbReference type="Gene3D" id="3.40.50.1820">
    <property type="entry name" value="alpha/beta hydrolase"/>
    <property type="match status" value="1"/>
</dbReference>
<dbReference type="PANTHER" id="PTHR11247:SF8">
    <property type="entry name" value="PALMITOYL-PROTEIN THIOESTERASE 1"/>
    <property type="match status" value="1"/>
</dbReference>
<keyword evidence="10" id="KW-1185">Reference proteome</keyword>
<keyword evidence="3" id="KW-0732">Signal</keyword>
<evidence type="ECO:0000256" key="2">
    <source>
        <dbReference type="ARBA" id="ARBA00014212"/>
    </source>
</evidence>
<name>A0AA86NGZ2_9EUKA</name>
<dbReference type="EMBL" id="CAXDID020000315">
    <property type="protein sequence ID" value="CAL6075705.1"/>
    <property type="molecule type" value="Genomic_DNA"/>
</dbReference>
<dbReference type="PRINTS" id="PR00414">
    <property type="entry name" value="PPTHIESTRASE"/>
</dbReference>
<dbReference type="AlphaFoldDB" id="A0AA86NGZ2"/>